<organism evidence="1">
    <name type="scientific">viral metagenome</name>
    <dbReference type="NCBI Taxonomy" id="1070528"/>
    <lineage>
        <taxon>unclassified sequences</taxon>
        <taxon>metagenomes</taxon>
        <taxon>organismal metagenomes</taxon>
    </lineage>
</organism>
<reference evidence="1" key="1">
    <citation type="journal article" date="2020" name="Nature">
        <title>Giant virus diversity and host interactions through global metagenomics.</title>
        <authorList>
            <person name="Schulz F."/>
            <person name="Roux S."/>
            <person name="Paez-Espino D."/>
            <person name="Jungbluth S."/>
            <person name="Walsh D.A."/>
            <person name="Denef V.J."/>
            <person name="McMahon K.D."/>
            <person name="Konstantinidis K.T."/>
            <person name="Eloe-Fadrosh E.A."/>
            <person name="Kyrpides N.C."/>
            <person name="Woyke T."/>
        </authorList>
    </citation>
    <scope>NUCLEOTIDE SEQUENCE</scope>
    <source>
        <strain evidence="1">GVMAG-M-3300021120-1</strain>
    </source>
</reference>
<dbReference type="EMBL" id="MN739416">
    <property type="protein sequence ID" value="QHT03697.1"/>
    <property type="molecule type" value="Genomic_DNA"/>
</dbReference>
<sequence length="201" mass="23230">MFRVPQTTGLPGWLIFTYENGIPVCLWVTTQECRYVQCAVDERICGDTFFRAEKINQSEFVIADIFIYNSNYLHACSTFKQRYEWLKLFIPKFMYNPTSLAKFVHKSNLDSKYALKGYESHPNEIEAPGYFTELDSQDLVTINKTAIPDCYELASPNTGYLRVPDMKTSFYLRTKGDTFKCKCKNNGDGSWTVLENIPPIK</sequence>
<evidence type="ECO:0000313" key="1">
    <source>
        <dbReference type="EMBL" id="QHT03697.1"/>
    </source>
</evidence>
<accession>A0A6C0CHF5</accession>
<proteinExistence type="predicted"/>
<name>A0A6C0CHF5_9ZZZZ</name>
<dbReference type="AlphaFoldDB" id="A0A6C0CHF5"/>
<protein>
    <submittedName>
        <fullName evidence="1">Uncharacterized protein</fullName>
    </submittedName>
</protein>